<evidence type="ECO:0000259" key="1">
    <source>
        <dbReference type="Pfam" id="PF07905"/>
    </source>
</evidence>
<dbReference type="Pfam" id="PF07905">
    <property type="entry name" value="PucR"/>
    <property type="match status" value="1"/>
</dbReference>
<dbReference type="EMBL" id="QYAC01000006">
    <property type="protein sequence ID" value="MBL3679974.1"/>
    <property type="molecule type" value="Genomic_DNA"/>
</dbReference>
<reference evidence="3 4" key="1">
    <citation type="submission" date="2018-09" db="EMBL/GenBank/DDBJ databases">
        <title>Comparative genomics of Leucobacter spp.</title>
        <authorList>
            <person name="Reis A.C."/>
            <person name="Kolvenbach B.A."/>
            <person name="Corvini P.F.X."/>
            <person name="Nunes O.C."/>
        </authorList>
    </citation>
    <scope>NUCLEOTIDE SEQUENCE [LARGE SCALE GENOMIC DNA]</scope>
    <source>
        <strain evidence="3 4">TAN 31504</strain>
    </source>
</reference>
<dbReference type="InterPro" id="IPR042070">
    <property type="entry name" value="PucR_C-HTH_sf"/>
</dbReference>
<gene>
    <name evidence="3" type="ORF">D3230_11850</name>
</gene>
<dbReference type="InterPro" id="IPR025736">
    <property type="entry name" value="PucR_C-HTH_dom"/>
</dbReference>
<dbReference type="RefSeq" id="WP_202345254.1">
    <property type="nucleotide sequence ID" value="NZ_BAAAPI010000004.1"/>
</dbReference>
<protein>
    <submittedName>
        <fullName evidence="3">PucR family transcriptional regulator</fullName>
    </submittedName>
</protein>
<dbReference type="Gene3D" id="1.10.10.2840">
    <property type="entry name" value="PucR C-terminal helix-turn-helix domain"/>
    <property type="match status" value="1"/>
</dbReference>
<feature type="domain" description="Purine catabolism PurC-like" evidence="1">
    <location>
        <begin position="8"/>
        <end position="121"/>
    </location>
</feature>
<feature type="domain" description="PucR C-terminal helix-turn-helix" evidence="2">
    <location>
        <begin position="454"/>
        <end position="511"/>
    </location>
</feature>
<evidence type="ECO:0000313" key="4">
    <source>
        <dbReference type="Proteomes" id="UP001645859"/>
    </source>
</evidence>
<dbReference type="InterPro" id="IPR012914">
    <property type="entry name" value="PucR_dom"/>
</dbReference>
<sequence>MATTLADLTADPTLRLSCATGHAQLHRAVTHVHVAEVNDPTPWLTAGVLLLTTGLVDRSPAQLEALFAGLAARGVAAVGFGVGLILDAIPEAWLRAGDAHGIPILSIPLDTPYIAVSEFVSRRTADRQLDQVRRMLDVQQRLAYSEASPAQQIEGLEQLARELDAAVVWIAPGGMRRTTAGPADLSAQDTRAIADELARHLAAGRTSGTAAVGTLFLHLASTAGSPLAVVRRRRYTPLEQGLIGSLATFIDLSRDTSALPGLAASLREQLITEALSGRMAADARLFETLFPGVPRCTVVAFGPDPAGPGRTREPAAGLILKSAVAAALAAADIPTTPLLSTVDDGFMLVVPGVADGPVHAAVEHFLRGETGSLARWRAGLSEPGPPGELLTLAADARRAYRATAARPEARVLGANALDRSDHLAEWLRRSGEAPIFDAWRQRLAELDAAPAARLLAAVRAFVAENGGREQAAARLGVHRQTLNARLRDAERELGISLNDPGDRALIWLALESGALPDPDAAARAGSGVGA</sequence>
<keyword evidence="4" id="KW-1185">Reference proteome</keyword>
<dbReference type="Proteomes" id="UP001645859">
    <property type="component" value="Unassembled WGS sequence"/>
</dbReference>
<evidence type="ECO:0000259" key="2">
    <source>
        <dbReference type="Pfam" id="PF13556"/>
    </source>
</evidence>
<accession>A0ABS1SHC9</accession>
<dbReference type="InterPro" id="IPR051448">
    <property type="entry name" value="CdaR-like_regulators"/>
</dbReference>
<name>A0ABS1SHC9_9MICO</name>
<evidence type="ECO:0000313" key="3">
    <source>
        <dbReference type="EMBL" id="MBL3679974.1"/>
    </source>
</evidence>
<comment type="caution">
    <text evidence="3">The sequence shown here is derived from an EMBL/GenBank/DDBJ whole genome shotgun (WGS) entry which is preliminary data.</text>
</comment>
<dbReference type="PANTHER" id="PTHR33744">
    <property type="entry name" value="CARBOHYDRATE DIACID REGULATOR"/>
    <property type="match status" value="1"/>
</dbReference>
<dbReference type="Pfam" id="PF13556">
    <property type="entry name" value="HTH_30"/>
    <property type="match status" value="1"/>
</dbReference>
<proteinExistence type="predicted"/>
<organism evidence="3 4">
    <name type="scientific">Leucobacter chromiireducens subsp. solipictus</name>
    <dbReference type="NCBI Taxonomy" id="398235"/>
    <lineage>
        <taxon>Bacteria</taxon>
        <taxon>Bacillati</taxon>
        <taxon>Actinomycetota</taxon>
        <taxon>Actinomycetes</taxon>
        <taxon>Micrococcales</taxon>
        <taxon>Microbacteriaceae</taxon>
        <taxon>Leucobacter</taxon>
    </lineage>
</organism>